<dbReference type="PATRIC" id="fig|940295.4.peg.57"/>
<dbReference type="Gene3D" id="1.10.8.470">
    <property type="match status" value="1"/>
</dbReference>
<dbReference type="EMBL" id="CP006867">
    <property type="protein sequence ID" value="ALU11364.1"/>
    <property type="molecule type" value="Genomic_DNA"/>
</dbReference>
<dbReference type="AlphaFoldDB" id="A0A0U2U5A9"/>
<dbReference type="InterPro" id="IPR012676">
    <property type="entry name" value="TGS-like"/>
</dbReference>
<evidence type="ECO:0000313" key="4">
    <source>
        <dbReference type="Proteomes" id="UP000060778"/>
    </source>
</evidence>
<organism evidence="3 4">
    <name type="scientific">Ignicoccus islandicus DSM 13165</name>
    <dbReference type="NCBI Taxonomy" id="940295"/>
    <lineage>
        <taxon>Archaea</taxon>
        <taxon>Thermoproteota</taxon>
        <taxon>Thermoprotei</taxon>
        <taxon>Desulfurococcales</taxon>
        <taxon>Desulfurococcaceae</taxon>
        <taxon>Ignicoccus</taxon>
    </lineage>
</organism>
<protein>
    <submittedName>
        <fullName evidence="3">Translation-associated GTPase</fullName>
    </submittedName>
</protein>
<dbReference type="KEGG" id="iis:EYM_00280"/>
<dbReference type="InterPro" id="IPR013646">
    <property type="entry name" value="YGR210-like_G4"/>
</dbReference>
<dbReference type="CDD" id="cd01899">
    <property type="entry name" value="Ygr210"/>
    <property type="match status" value="1"/>
</dbReference>
<dbReference type="InterPro" id="IPR004095">
    <property type="entry name" value="TGS"/>
</dbReference>
<evidence type="ECO:0000313" key="3">
    <source>
        <dbReference type="EMBL" id="ALU11364.1"/>
    </source>
</evidence>
<dbReference type="PRINTS" id="PR00326">
    <property type="entry name" value="GTP1OBG"/>
</dbReference>
<dbReference type="PROSITE" id="PS51710">
    <property type="entry name" value="G_OBG"/>
    <property type="match status" value="1"/>
</dbReference>
<evidence type="ECO:0000259" key="2">
    <source>
        <dbReference type="PROSITE" id="PS51710"/>
    </source>
</evidence>
<dbReference type="OrthoDB" id="5875at2157"/>
<dbReference type="Gene3D" id="3.10.20.30">
    <property type="match status" value="1"/>
</dbReference>
<dbReference type="PANTHER" id="PTHR23305">
    <property type="entry name" value="OBG GTPASE FAMILY"/>
    <property type="match status" value="1"/>
</dbReference>
<keyword evidence="1" id="KW-0547">Nucleotide-binding</keyword>
<sequence length="398" mass="44249">MPLLGVVGKTNVGKSTFFSAATMVEVPIENRPFVTIDPNIGIGYVRVPCVHVKLGLPQCNPIDGFCMKGWRFIPVKLMDVAGLVPGASEGRGLGSQFLEKVSRSDALLIVVDASGSTDEEGNPVPPGSHDPTEDVKILLEEYVNWMFSQILKDWKSFSMKVDTSGESIEDALYKRLSGFKVKRDQIKLALDELSPPSKLSKWSQADIKSFIDKVVEFKPKVIVANKADLPQAESLIERLKEQLPYKVIPTSAAAEMILRKAAKEGYIEYVPGDADFTEVKTLSPKQKKVLETIRKNVLEKWGSTGVVQSLNTVVFDEMDMTVVYPVHDVNRYTDTEGRVLPEARLVKKGITVREFAGLIHSDFQKHFLYAIDALSSRKLGGEHRIDREMVIKIVSAKK</sequence>
<dbReference type="Pfam" id="PF01926">
    <property type="entry name" value="MMR_HSR1"/>
    <property type="match status" value="1"/>
</dbReference>
<dbReference type="GeneID" id="30679476"/>
<dbReference type="Pfam" id="PF08438">
    <property type="entry name" value="YGR210-like_G4"/>
    <property type="match status" value="1"/>
</dbReference>
<dbReference type="InterPro" id="IPR031167">
    <property type="entry name" value="G_OBG"/>
</dbReference>
<dbReference type="GO" id="GO:0005525">
    <property type="term" value="F:GTP binding"/>
    <property type="evidence" value="ECO:0007669"/>
    <property type="project" value="InterPro"/>
</dbReference>
<dbReference type="InterPro" id="IPR012675">
    <property type="entry name" value="Beta-grasp_dom_sf"/>
</dbReference>
<accession>A0A0U2U5A9</accession>
<reference evidence="3 4" key="1">
    <citation type="submission" date="2013-11" db="EMBL/GenBank/DDBJ databases">
        <title>Comparative genomics of Ignicoccus.</title>
        <authorList>
            <person name="Podar M."/>
        </authorList>
    </citation>
    <scope>NUCLEOTIDE SEQUENCE [LARGE SCALE GENOMIC DNA]</scope>
    <source>
        <strain evidence="3 4">DSM 13165</strain>
    </source>
</reference>
<feature type="domain" description="OBG-type G" evidence="2">
    <location>
        <begin position="2"/>
        <end position="270"/>
    </location>
</feature>
<dbReference type="InterPro" id="IPR027417">
    <property type="entry name" value="P-loop_NTPase"/>
</dbReference>
<dbReference type="Pfam" id="PF02824">
    <property type="entry name" value="TGS"/>
    <property type="match status" value="1"/>
</dbReference>
<dbReference type="SUPFAM" id="SSF52540">
    <property type="entry name" value="P-loop containing nucleoside triphosphate hydrolases"/>
    <property type="match status" value="1"/>
</dbReference>
<dbReference type="SUPFAM" id="SSF81271">
    <property type="entry name" value="TGS-like"/>
    <property type="match status" value="1"/>
</dbReference>
<dbReference type="InterPro" id="IPR006073">
    <property type="entry name" value="GTP-bd"/>
</dbReference>
<dbReference type="Proteomes" id="UP000060778">
    <property type="component" value="Chromosome"/>
</dbReference>
<dbReference type="GO" id="GO:0005737">
    <property type="term" value="C:cytoplasm"/>
    <property type="evidence" value="ECO:0007669"/>
    <property type="project" value="TreeGrafter"/>
</dbReference>
<dbReference type="Gene3D" id="3.40.50.300">
    <property type="entry name" value="P-loop containing nucleotide triphosphate hydrolases"/>
    <property type="match status" value="1"/>
</dbReference>
<dbReference type="PANTHER" id="PTHR23305:SF1">
    <property type="entry name" value="OBG-TYPE G DOMAIN-CONTAINING PROTEIN"/>
    <property type="match status" value="1"/>
</dbReference>
<keyword evidence="4" id="KW-1185">Reference proteome</keyword>
<dbReference type="NCBIfam" id="NF007171">
    <property type="entry name" value="PRK09602.1"/>
    <property type="match status" value="1"/>
</dbReference>
<dbReference type="GO" id="GO:0016887">
    <property type="term" value="F:ATP hydrolysis activity"/>
    <property type="evidence" value="ECO:0007669"/>
    <property type="project" value="TreeGrafter"/>
</dbReference>
<evidence type="ECO:0000256" key="1">
    <source>
        <dbReference type="ARBA" id="ARBA00022741"/>
    </source>
</evidence>
<name>A0A0U2U5A9_9CREN</name>
<dbReference type="STRING" id="940295.EYM_00280"/>
<dbReference type="RefSeq" id="WP_075049145.1">
    <property type="nucleotide sequence ID" value="NZ_CP006867.1"/>
</dbReference>
<proteinExistence type="predicted"/>
<gene>
    <name evidence="3" type="primary">ychF</name>
    <name evidence="3" type="ORF">EYM_00280</name>
</gene>